<dbReference type="InterPro" id="IPR029063">
    <property type="entry name" value="SAM-dependent_MTases_sf"/>
</dbReference>
<dbReference type="HOGENOM" id="CLU_068669_1_0_10"/>
<dbReference type="Gene3D" id="3.40.50.150">
    <property type="entry name" value="Vaccinia Virus protein VP39"/>
    <property type="match status" value="1"/>
</dbReference>
<accession>D5BBG1</accession>
<dbReference type="STRING" id="655815.ZPR_0032"/>
<reference evidence="1 2" key="1">
    <citation type="journal article" date="2010" name="BMC Genomics">
        <title>The complete genome of Zunongwangia profunda SM-A87 reveals its adaptation to the deep-sea environment and ecological role in sedimentary organic nitrogen degradation.</title>
        <authorList>
            <person name="Qin Q.L."/>
            <person name="Zhang X.Y."/>
            <person name="Wang X.M."/>
            <person name="Liu G.M."/>
            <person name="Chen X.L."/>
            <person name="Xie B.B."/>
            <person name="Dang H.Y."/>
            <person name="Zhou B.C."/>
            <person name="Yu J."/>
            <person name="Zhang Y.Z."/>
        </authorList>
    </citation>
    <scope>NUCLEOTIDE SEQUENCE [LARGE SCALE GENOMIC DNA]</scope>
    <source>
        <strain evidence="2">DSM 18752 / CCTCC AB 206139 / SM-A87</strain>
    </source>
</reference>
<dbReference type="Pfam" id="PF13489">
    <property type="entry name" value="Methyltransf_23"/>
    <property type="match status" value="1"/>
</dbReference>
<dbReference type="KEGG" id="zpr:ZPR_0032"/>
<gene>
    <name evidence="1" type="ordered locus">ZPR_0032</name>
</gene>
<dbReference type="SUPFAM" id="SSF53335">
    <property type="entry name" value="S-adenosyl-L-methionine-dependent methyltransferases"/>
    <property type="match status" value="1"/>
</dbReference>
<evidence type="ECO:0000313" key="2">
    <source>
        <dbReference type="Proteomes" id="UP000001654"/>
    </source>
</evidence>
<dbReference type="GO" id="GO:0032259">
    <property type="term" value="P:methylation"/>
    <property type="evidence" value="ECO:0007669"/>
    <property type="project" value="UniProtKB-KW"/>
</dbReference>
<dbReference type="EMBL" id="CP001650">
    <property type="protein sequence ID" value="ADF50395.1"/>
    <property type="molecule type" value="Genomic_DNA"/>
</dbReference>
<dbReference type="Proteomes" id="UP000001654">
    <property type="component" value="Chromosome"/>
</dbReference>
<keyword evidence="1" id="KW-0808">Transferase</keyword>
<keyword evidence="2" id="KW-1185">Reference proteome</keyword>
<dbReference type="PANTHER" id="PTHR43861">
    <property type="entry name" value="TRANS-ACONITATE 2-METHYLTRANSFERASE-RELATED"/>
    <property type="match status" value="1"/>
</dbReference>
<dbReference type="AlphaFoldDB" id="D5BBG1"/>
<name>D5BBG1_ZUNPS</name>
<protein>
    <submittedName>
        <fullName evidence="1">Protein containing methyltransferase domain</fullName>
    </submittedName>
</protein>
<evidence type="ECO:0000313" key="1">
    <source>
        <dbReference type="EMBL" id="ADF50395.1"/>
    </source>
</evidence>
<organism evidence="1 2">
    <name type="scientific">Zunongwangia profunda (strain DSM 18752 / CCTCC AB 206139 / SM-A87)</name>
    <name type="common">Wangia profunda</name>
    <dbReference type="NCBI Taxonomy" id="655815"/>
    <lineage>
        <taxon>Bacteria</taxon>
        <taxon>Pseudomonadati</taxon>
        <taxon>Bacteroidota</taxon>
        <taxon>Flavobacteriia</taxon>
        <taxon>Flavobacteriales</taxon>
        <taxon>Flavobacteriaceae</taxon>
        <taxon>Zunongwangia</taxon>
    </lineage>
</organism>
<sequence>MEDSTFYCKDYLVSGEMYRLERWKHYDILKTEPVPENLSAYYKSESYISHTDASKSFTEKLYNIVKTYMLQKKVGWILKEKSAGKLLDIGAGTGDFLKAASRYFKVEGVEPSKVAREKAQKKHLRLKKKLSEISDKYNIITMWHVLEHVPNLEQQFKEFHRLLNDDGLLVIAVPNYKSKDADIYKEYWAAYDVPRHLWHFSKKGIQTLFFENGFQLFHSKGLKFDSFYVSMLSENHRADKQNLFKAFKNGLKSNLSAARSGEYSSMVYFFKKTSK</sequence>
<keyword evidence="1" id="KW-0489">Methyltransferase</keyword>
<dbReference type="GO" id="GO:0008168">
    <property type="term" value="F:methyltransferase activity"/>
    <property type="evidence" value="ECO:0007669"/>
    <property type="project" value="UniProtKB-KW"/>
</dbReference>
<dbReference type="RefSeq" id="WP_013069548.1">
    <property type="nucleotide sequence ID" value="NC_014041.1"/>
</dbReference>
<dbReference type="eggNOG" id="COG2227">
    <property type="taxonomic scope" value="Bacteria"/>
</dbReference>
<dbReference type="CDD" id="cd02440">
    <property type="entry name" value="AdoMet_MTases"/>
    <property type="match status" value="1"/>
</dbReference>
<proteinExistence type="predicted"/>